<dbReference type="Pfam" id="PF12822">
    <property type="entry name" value="ECF_trnsprt"/>
    <property type="match status" value="1"/>
</dbReference>
<dbReference type="EMBL" id="NOJY02000033">
    <property type="protein sequence ID" value="RDY26192.1"/>
    <property type="molecule type" value="Genomic_DNA"/>
</dbReference>
<feature type="transmembrane region" description="Helical" evidence="1">
    <location>
        <begin position="52"/>
        <end position="77"/>
    </location>
</feature>
<dbReference type="Gene3D" id="1.10.1760.20">
    <property type="match status" value="1"/>
</dbReference>
<dbReference type="AlphaFoldDB" id="A0A371J063"/>
<reference evidence="2 3" key="1">
    <citation type="journal article" date="2017" name="Genome Announc.">
        <title>Draft Genome Sequence of Romboutsia weinsteinii sp. nov. Strain CCRI-19649(T) Isolated from Surface Water.</title>
        <authorList>
            <person name="Maheux A.F."/>
            <person name="Boudreau D.K."/>
            <person name="Berube E."/>
            <person name="Boissinot M."/>
            <person name="Cantin P."/>
            <person name="Raymond F."/>
            <person name="Corbeil J."/>
            <person name="Omar R.F."/>
            <person name="Bergeron M.G."/>
        </authorList>
    </citation>
    <scope>NUCLEOTIDE SEQUENCE [LARGE SCALE GENOMIC DNA]</scope>
    <source>
        <strain evidence="2 3">CCRI-19649</strain>
    </source>
</reference>
<feature type="transmembrane region" description="Helical" evidence="1">
    <location>
        <begin position="167"/>
        <end position="193"/>
    </location>
</feature>
<feature type="transmembrane region" description="Helical" evidence="1">
    <location>
        <begin position="20"/>
        <end position="40"/>
    </location>
</feature>
<keyword evidence="1" id="KW-1133">Transmembrane helix</keyword>
<sequence>MMNKQVSVRSSMNVRRMTIIGVLSAISIMLSMTPLGFIPVGPTKATIMHIPVIIGAIVEGPIVGATVGFIFGFTSLFKALTEPTITSFAFINPLVSILPRVLIGILAYYVYELAMKLTKKAYVSGLITGAIGSIANTAGVLGMIYMLYGARYAEALGSNASSAGTLIFTLGATNGIPEAIVGALVISAVITALKKSKKSNNPQYVRLEEDVVVLVDESEK</sequence>
<feature type="transmembrane region" description="Helical" evidence="1">
    <location>
        <begin position="89"/>
        <end position="111"/>
    </location>
</feature>
<evidence type="ECO:0000256" key="1">
    <source>
        <dbReference type="SAM" id="Phobius"/>
    </source>
</evidence>
<name>A0A371J063_9FIRM</name>
<evidence type="ECO:0000313" key="2">
    <source>
        <dbReference type="EMBL" id="RDY26192.1"/>
    </source>
</evidence>
<gene>
    <name evidence="2" type="ORF">CHL78_014675</name>
</gene>
<feature type="transmembrane region" description="Helical" evidence="1">
    <location>
        <begin position="123"/>
        <end position="147"/>
    </location>
</feature>
<dbReference type="RefSeq" id="WP_094368859.1">
    <property type="nucleotide sequence ID" value="NZ_NOJY02000033.1"/>
</dbReference>
<dbReference type="OrthoDB" id="9813540at2"/>
<comment type="caution">
    <text evidence="2">The sequence shown here is derived from an EMBL/GenBank/DDBJ whole genome shotgun (WGS) entry which is preliminary data.</text>
</comment>
<keyword evidence="3" id="KW-1185">Reference proteome</keyword>
<keyword evidence="1" id="KW-0812">Transmembrane</keyword>
<dbReference type="GO" id="GO:0022857">
    <property type="term" value="F:transmembrane transporter activity"/>
    <property type="evidence" value="ECO:0007669"/>
    <property type="project" value="InterPro"/>
</dbReference>
<protein>
    <submittedName>
        <fullName evidence="2">ECF transporter S component</fullName>
    </submittedName>
</protein>
<evidence type="ECO:0000313" key="3">
    <source>
        <dbReference type="Proteomes" id="UP000215694"/>
    </source>
</evidence>
<proteinExistence type="predicted"/>
<organism evidence="2 3">
    <name type="scientific">Romboutsia weinsteinii</name>
    <dbReference type="NCBI Taxonomy" id="2020949"/>
    <lineage>
        <taxon>Bacteria</taxon>
        <taxon>Bacillati</taxon>
        <taxon>Bacillota</taxon>
        <taxon>Clostridia</taxon>
        <taxon>Peptostreptococcales</taxon>
        <taxon>Peptostreptococcaceae</taxon>
        <taxon>Romboutsia</taxon>
    </lineage>
</organism>
<accession>A0A371J063</accession>
<dbReference type="Proteomes" id="UP000215694">
    <property type="component" value="Unassembled WGS sequence"/>
</dbReference>
<keyword evidence="1" id="KW-0472">Membrane</keyword>
<dbReference type="InterPro" id="IPR024529">
    <property type="entry name" value="ECF_trnsprt_substrate-spec"/>
</dbReference>